<dbReference type="NCBIfam" id="TIGR00741">
    <property type="entry name" value="yfiA"/>
    <property type="match status" value="1"/>
</dbReference>
<dbReference type="GO" id="GO:0045900">
    <property type="term" value="P:negative regulation of translational elongation"/>
    <property type="evidence" value="ECO:0007669"/>
    <property type="project" value="TreeGrafter"/>
</dbReference>
<comment type="caution">
    <text evidence="3">The sequence shown here is derived from an EMBL/GenBank/DDBJ whole genome shotgun (WGS) entry which is preliminary data.</text>
</comment>
<evidence type="ECO:0000313" key="4">
    <source>
        <dbReference type="Proteomes" id="UP001174909"/>
    </source>
</evidence>
<dbReference type="EMBL" id="CASHTH010000814">
    <property type="protein sequence ID" value="CAI8008020.1"/>
    <property type="molecule type" value="Genomic_DNA"/>
</dbReference>
<dbReference type="Pfam" id="PF02482">
    <property type="entry name" value="Ribosomal_S30AE"/>
    <property type="match status" value="1"/>
</dbReference>
<dbReference type="Gene3D" id="3.30.160.100">
    <property type="entry name" value="Ribosome hibernation promotion factor-like"/>
    <property type="match status" value="1"/>
</dbReference>
<feature type="domain" description="Sigma 54 modulation/S30EA ribosomal protein C-terminal" evidence="2">
    <location>
        <begin position="139"/>
        <end position="191"/>
    </location>
</feature>
<keyword evidence="1" id="KW-0810">Translation regulation</keyword>
<dbReference type="InterPro" id="IPR038416">
    <property type="entry name" value="Ribosom_S30AE_C_sf"/>
</dbReference>
<name>A0AA35WAW4_GEOBA</name>
<protein>
    <submittedName>
        <fullName evidence="3">Ribosome hibernation promotion factor</fullName>
    </submittedName>
</protein>
<evidence type="ECO:0000256" key="1">
    <source>
        <dbReference type="ARBA" id="ARBA00022845"/>
    </source>
</evidence>
<dbReference type="InterPro" id="IPR003489">
    <property type="entry name" value="RHF/RaiA"/>
</dbReference>
<dbReference type="InterPro" id="IPR050574">
    <property type="entry name" value="HPF/YfiA_ribosome-assoc"/>
</dbReference>
<dbReference type="Proteomes" id="UP001174909">
    <property type="component" value="Unassembled WGS sequence"/>
</dbReference>
<dbReference type="SUPFAM" id="SSF69754">
    <property type="entry name" value="Ribosome binding protein Y (YfiA homologue)"/>
    <property type="match status" value="1"/>
</dbReference>
<dbReference type="InterPro" id="IPR032528">
    <property type="entry name" value="Ribosom_S30AE_C"/>
</dbReference>
<organism evidence="3 4">
    <name type="scientific">Geodia barretti</name>
    <name type="common">Barrett's horny sponge</name>
    <dbReference type="NCBI Taxonomy" id="519541"/>
    <lineage>
        <taxon>Eukaryota</taxon>
        <taxon>Metazoa</taxon>
        <taxon>Porifera</taxon>
        <taxon>Demospongiae</taxon>
        <taxon>Heteroscleromorpha</taxon>
        <taxon>Tetractinellida</taxon>
        <taxon>Astrophorina</taxon>
        <taxon>Geodiidae</taxon>
        <taxon>Geodia</taxon>
    </lineage>
</organism>
<dbReference type="HAMAP" id="MF_00839">
    <property type="entry name" value="HPF"/>
    <property type="match status" value="1"/>
</dbReference>
<accession>A0AA35WAW4</accession>
<proteinExistence type="inferred from homology"/>
<dbReference type="CDD" id="cd00552">
    <property type="entry name" value="RaiA"/>
    <property type="match status" value="1"/>
</dbReference>
<dbReference type="Pfam" id="PF16321">
    <property type="entry name" value="Ribosom_S30AE_C"/>
    <property type="match status" value="1"/>
</dbReference>
<evidence type="ECO:0000259" key="2">
    <source>
        <dbReference type="Pfam" id="PF16321"/>
    </source>
</evidence>
<dbReference type="GO" id="GO:0022627">
    <property type="term" value="C:cytosolic small ribosomal subunit"/>
    <property type="evidence" value="ECO:0007669"/>
    <property type="project" value="TreeGrafter"/>
</dbReference>
<dbReference type="InterPro" id="IPR034694">
    <property type="entry name" value="HPF_long/plastid"/>
</dbReference>
<dbReference type="Gene3D" id="3.30.505.50">
    <property type="entry name" value="Sigma 54 modulation/S30EA ribosomal protein, C-terminal domain"/>
    <property type="match status" value="1"/>
</dbReference>
<dbReference type="InterPro" id="IPR036567">
    <property type="entry name" value="RHF-like"/>
</dbReference>
<reference evidence="3" key="1">
    <citation type="submission" date="2023-03" db="EMBL/GenBank/DDBJ databases">
        <authorList>
            <person name="Steffen K."/>
            <person name="Cardenas P."/>
        </authorList>
    </citation>
    <scope>NUCLEOTIDE SEQUENCE</scope>
</reference>
<evidence type="ECO:0000313" key="3">
    <source>
        <dbReference type="EMBL" id="CAI8008020.1"/>
    </source>
</evidence>
<dbReference type="PANTHER" id="PTHR33231">
    <property type="entry name" value="30S RIBOSOMAL PROTEIN"/>
    <property type="match status" value="1"/>
</dbReference>
<gene>
    <name evidence="3" type="ORF">GBAR_LOCUS5554</name>
</gene>
<keyword evidence="4" id="KW-1185">Reference proteome</keyword>
<dbReference type="AlphaFoldDB" id="A0AA35WAW4"/>
<dbReference type="GO" id="GO:0043024">
    <property type="term" value="F:ribosomal small subunit binding"/>
    <property type="evidence" value="ECO:0007669"/>
    <property type="project" value="TreeGrafter"/>
</dbReference>
<sequence length="198" mass="22919">MEMQILVRNMRLSDRSEDYIQKKIARLERHLRERVDAKLELSRTAARSETDRFVAQMTISTSGATLRGQESGLTLFAAVDAVADVMDKQIRRYKGRAYRTSQARRSARNQAIREDVGALIEEIVAVDDEEQDESIEELGKVVRVKSFSMEPMMVEDAIMEMELLDHDFFLFHNAENDRHSVVYRRTDGDYGMIEPERV</sequence>
<dbReference type="PANTHER" id="PTHR33231:SF1">
    <property type="entry name" value="30S RIBOSOMAL PROTEIN"/>
    <property type="match status" value="1"/>
</dbReference>